<dbReference type="SUPFAM" id="SSF69318">
    <property type="entry name" value="Integrin alpha N-terminal domain"/>
    <property type="match status" value="2"/>
</dbReference>
<dbReference type="Pfam" id="PF01839">
    <property type="entry name" value="FG-GAP"/>
    <property type="match status" value="4"/>
</dbReference>
<dbReference type="PRINTS" id="PR01185">
    <property type="entry name" value="INTEGRINA"/>
</dbReference>
<evidence type="ECO:0000313" key="6">
    <source>
        <dbReference type="EMBL" id="MDI9235215.1"/>
    </source>
</evidence>
<dbReference type="Pfam" id="PF19078">
    <property type="entry name" value="Big_12"/>
    <property type="match status" value="1"/>
</dbReference>
<feature type="domain" description="Bacterial Ig-like" evidence="5">
    <location>
        <begin position="1274"/>
        <end position="1359"/>
    </location>
</feature>
<evidence type="ECO:0000256" key="4">
    <source>
        <dbReference type="ARBA" id="ARBA00023180"/>
    </source>
</evidence>
<evidence type="ECO:0000256" key="2">
    <source>
        <dbReference type="ARBA" id="ARBA00022737"/>
    </source>
</evidence>
<accession>A0ABT6XAV6</accession>
<name>A0ABT6XAV6_9BURK</name>
<reference evidence="6" key="1">
    <citation type="submission" date="2023-05" db="EMBL/GenBank/DDBJ databases">
        <title>Limnohabitans sp. strain HM2-2 Genome sequencing and assembly.</title>
        <authorList>
            <person name="Jung Y."/>
        </authorList>
    </citation>
    <scope>NUCLEOTIDE SEQUENCE</scope>
    <source>
        <strain evidence="6">HM2-2</strain>
    </source>
</reference>
<dbReference type="InterPro" id="IPR028994">
    <property type="entry name" value="Integrin_alpha_N"/>
</dbReference>
<dbReference type="PANTHER" id="PTHR23221">
    <property type="entry name" value="GLYCOSYLPHOSPHATIDYLINOSITOL PHOSPHOLIPASE D"/>
    <property type="match status" value="1"/>
</dbReference>
<gene>
    <name evidence="6" type="ORF">QLQ16_15360</name>
</gene>
<protein>
    <submittedName>
        <fullName evidence="6">Ig-like domain-containing protein</fullName>
    </submittedName>
</protein>
<sequence length="1855" mass="188680">MPTILRYFISGSFADLLDLRTPGSEYTLTDQQLLATGSGGVNTVWAALGVELDARNLLGGTDLVLFNYRWDQYTKDISTVSGAIVFTYTDSTSGLSEKVTVANGATTLGRDQLIFADGAVLTHHARAALQSSLSADLSSVAGQDSSLSSATYSPPVPAGNKLRAFASTTSATTGATFAMAEEVQTTIVTGTSRIDKVYVQAGAQVDARNLFGGEDQIYLTGNWLDYTRSLTEISGAITFTRTVNGATERVIVSNGATSFGRDRLHFADGQMSFNTLSQGNTGPNPSTTRVQIVFTPNGNEPQTEDVEVSTTQSQVQDMAIDLARSMAPGPGGWYSGNVLVLSVSLAEAVNIDTTGGQPRLALRLGERTVWADYSAALTGQGGQQVQEIKFSYPVQPGDAAPTGLSVQAKALSLNGAQILLSATQQVADLTHSATTLASSSLGVNTDITNSRMAQLSGPQLAALTRAQGQAFAAVGALQELSDAQVLALQATLIDLVPPERWAQMQALSLSGLSASQVTALSAEQAARMDSQQLLALGSKLSCLSADAIAALDLASLSQEQTHTLTGLQLQALLQQGLLQALAHPLSAQQWHAPDPLGLGLTELGNSAGTDAAERALLHDHLAQRESLQLAPINSLAQLQALASVVDRLMLTVAGAQPLVALTSDDFALLGIRGISASHWPDVLNALAEQGDAGDSVNTVAKIQALVDPLRPQITGTLALGGHAEEGGILTANTADITHPDGLPLSFSYQWQMADTANGSYSDISNATGSSYAIAPDQSEVGKFFRVVVTATNADTASSSSLTSSPSAAVTNVNDAATGSAALSGSAQEGGMLSAVTSGIIDPDGTALTFSYQWQMADAANGSYSNIANATGSSFSIASDQSLLGKFLRVVVTATNDGTANGTSFASNPSAAVGDTTPPDAVDLSANPGVQSTADVAFNAPELRAGKALLPGVQAPAASDVGEVRWVLGGSWQTQAGADQLVLDSAQSLNADFSAQNVSLGGVSGWAYQYTASSRTLVLSQHGGGAIPTDRLDDALAAILFKSSSASTASRNLSVAYADTAGNVGTAATVNLVTDTRPTVALRADTGRDGSDGVTKDAVLLVTGLLSGATWQYRTSSTGSWINGTGTAVSLVGASYLSGQVQVRQRDASGVFSAEALMGAFTIDTVWPTNPALRFVQDTGISSSDGYTQNGALLVNRLETDATWEYSVNGGASWQAGSGTGWTLGPGQYLAGTVQVRQTDRAGNTSTTGKNGIDWRVDEAPPQVLSFTVNGGNALLLKPGQTSTVRLVFNEPVAQLSAEDLVATGATVTGWASSDGGITWTGVLTPAAMTLASGMRLTLQGAYVDLSGRSGPTGAQSSAFDVDTLVLDANRGFAITGTRVGDYSGASLGWAGNAPAADANDSKQGVLIGSPIWRSGDEAQWAEGAVHGLLGRTATSGLDLSALDPLDGRAWTWGEAEAALGWQVVGVGDVNGDGRQDLAFAAPYADAGAGADAGQVWVLLQAADGLTTLTDVAAGSGGWAVQGLAEGDALGWSVAAAGDVDGDGFDDVLMAAPYADASADALDAGQVMLVRGRADGTAGPSTVWSSPNAGDWLGFAVAGGGDINGDGLADVLLAAPDADAVVGSDTLIDAGQVYVVYGSATGMASLADVQAGQGGRLINGFAEGQSVGHAVAVVGDVNGDGFADMVVGAPDHASARGGAWLVWGGTDDTPLDLGNPGHRAVYLFNGQDDVAQLGYAVAAAGDFNADGFADVALAAPGTDGPAGAQSGAAYVVFGKATANWADSLDVTQLRLGDGSGLIYHGQAVGDGAAGMALAGGGDVNGDGLSDLLVGFAAAAETRGVTQVLLGDAVYHSQAVL</sequence>
<proteinExistence type="predicted"/>
<dbReference type="Gene3D" id="2.130.10.130">
    <property type="entry name" value="Integrin alpha, N-terminal"/>
    <property type="match status" value="3"/>
</dbReference>
<dbReference type="Proteomes" id="UP001431902">
    <property type="component" value="Unassembled WGS sequence"/>
</dbReference>
<dbReference type="PROSITE" id="PS51470">
    <property type="entry name" value="FG_GAP"/>
    <property type="match status" value="5"/>
</dbReference>
<keyword evidence="3" id="KW-0378">Hydrolase</keyword>
<keyword evidence="7" id="KW-1185">Reference proteome</keyword>
<dbReference type="SMART" id="SM00191">
    <property type="entry name" value="Int_alpha"/>
    <property type="match status" value="6"/>
</dbReference>
<comment type="caution">
    <text evidence="6">The sequence shown here is derived from an EMBL/GenBank/DDBJ whole genome shotgun (WGS) entry which is preliminary data.</text>
</comment>
<evidence type="ECO:0000313" key="7">
    <source>
        <dbReference type="Proteomes" id="UP001431902"/>
    </source>
</evidence>
<organism evidence="6 7">
    <name type="scientific">Limnohabitans lacus</name>
    <dbReference type="NCBI Taxonomy" id="3045173"/>
    <lineage>
        <taxon>Bacteria</taxon>
        <taxon>Pseudomonadati</taxon>
        <taxon>Pseudomonadota</taxon>
        <taxon>Betaproteobacteria</taxon>
        <taxon>Burkholderiales</taxon>
        <taxon>Comamonadaceae</taxon>
        <taxon>Limnohabitans</taxon>
    </lineage>
</organism>
<dbReference type="InterPro" id="IPR044048">
    <property type="entry name" value="Big_12"/>
</dbReference>
<dbReference type="PANTHER" id="PTHR23221:SF7">
    <property type="entry name" value="PHOSPHATIDYLINOSITOL-GLYCAN-SPECIFIC PHOSPHOLIPASE D"/>
    <property type="match status" value="1"/>
</dbReference>
<dbReference type="InterPro" id="IPR013517">
    <property type="entry name" value="FG-GAP"/>
</dbReference>
<dbReference type="RefSeq" id="WP_283225546.1">
    <property type="nucleotide sequence ID" value="NZ_JASGBH010000016.1"/>
</dbReference>
<keyword evidence="4" id="KW-0325">Glycoprotein</keyword>
<evidence type="ECO:0000259" key="5">
    <source>
        <dbReference type="Pfam" id="PF19078"/>
    </source>
</evidence>
<evidence type="ECO:0000256" key="1">
    <source>
        <dbReference type="ARBA" id="ARBA00022729"/>
    </source>
</evidence>
<dbReference type="InterPro" id="IPR013519">
    <property type="entry name" value="Int_alpha_beta-p"/>
</dbReference>
<dbReference type="EMBL" id="JASGBH010000016">
    <property type="protein sequence ID" value="MDI9235215.1"/>
    <property type="molecule type" value="Genomic_DNA"/>
</dbReference>
<dbReference type="Gene3D" id="2.60.40.2700">
    <property type="match status" value="2"/>
</dbReference>
<keyword evidence="1" id="KW-0732">Signal</keyword>
<keyword evidence="2" id="KW-0677">Repeat</keyword>
<dbReference type="InterPro" id="IPR000413">
    <property type="entry name" value="Integrin_alpha"/>
</dbReference>
<evidence type="ECO:0000256" key="3">
    <source>
        <dbReference type="ARBA" id="ARBA00022801"/>
    </source>
</evidence>